<organism evidence="9 10">
    <name type="scientific">Legionella quinlivanii</name>
    <dbReference type="NCBI Taxonomy" id="45073"/>
    <lineage>
        <taxon>Bacteria</taxon>
        <taxon>Pseudomonadati</taxon>
        <taxon>Pseudomonadota</taxon>
        <taxon>Gammaproteobacteria</taxon>
        <taxon>Legionellales</taxon>
        <taxon>Legionellaceae</taxon>
        <taxon>Legionella</taxon>
    </lineage>
</organism>
<dbReference type="Pfam" id="PF00708">
    <property type="entry name" value="Acylphosphatase"/>
    <property type="match status" value="1"/>
</dbReference>
<comment type="caution">
    <text evidence="9">The sequence shown here is derived from an EMBL/GenBank/DDBJ whole genome shotgun (WGS) entry which is preliminary data.</text>
</comment>
<accession>A0A364LMW4</accession>
<dbReference type="InterPro" id="IPR020456">
    <property type="entry name" value="Acylphosphatase"/>
</dbReference>
<dbReference type="EC" id="3.6.1.7" evidence="2 5"/>
<evidence type="ECO:0000313" key="9">
    <source>
        <dbReference type="EMBL" id="RAP37996.1"/>
    </source>
</evidence>
<dbReference type="InterPro" id="IPR036046">
    <property type="entry name" value="Acylphosphatase-like_dom_sf"/>
</dbReference>
<reference evidence="9 10" key="1">
    <citation type="submission" date="2017-02" db="EMBL/GenBank/DDBJ databases">
        <title>Legionella quilivanii strain from human: case report and whole genome sequencing analysis.</title>
        <authorList>
            <person name="Lalancette C."/>
            <person name="Leduc J.-M."/>
            <person name="Levesque S."/>
            <person name="Fournier E."/>
            <person name="Saoud J."/>
            <person name="Faucher S.P."/>
            <person name="Bernard K."/>
            <person name="Martineau C."/>
            <person name="Longtin J."/>
        </authorList>
    </citation>
    <scope>NUCLEOTIDE SEQUENCE [LARGE SCALE GENOMIC DNA]</scope>
    <source>
        <strain evidence="9 10">ID143958</strain>
    </source>
</reference>
<evidence type="ECO:0000256" key="3">
    <source>
        <dbReference type="ARBA" id="ARBA00015991"/>
    </source>
</evidence>
<evidence type="ECO:0000313" key="10">
    <source>
        <dbReference type="Proteomes" id="UP000249458"/>
    </source>
</evidence>
<feature type="active site" evidence="5">
    <location>
        <position position="38"/>
    </location>
</feature>
<proteinExistence type="inferred from homology"/>
<dbReference type="PRINTS" id="PR00112">
    <property type="entry name" value="ACYLPHPHTASE"/>
</dbReference>
<evidence type="ECO:0000256" key="4">
    <source>
        <dbReference type="ARBA" id="ARBA00047645"/>
    </source>
</evidence>
<gene>
    <name evidence="9" type="ORF">B1207_03130</name>
</gene>
<dbReference type="PROSITE" id="PS51160">
    <property type="entry name" value="ACYLPHOSPHATASE_3"/>
    <property type="match status" value="1"/>
</dbReference>
<comment type="catalytic activity">
    <reaction evidence="4 5 6">
        <text>an acyl phosphate + H2O = a carboxylate + phosphate + H(+)</text>
        <dbReference type="Rhea" id="RHEA:14965"/>
        <dbReference type="ChEBI" id="CHEBI:15377"/>
        <dbReference type="ChEBI" id="CHEBI:15378"/>
        <dbReference type="ChEBI" id="CHEBI:29067"/>
        <dbReference type="ChEBI" id="CHEBI:43474"/>
        <dbReference type="ChEBI" id="CHEBI:59918"/>
        <dbReference type="EC" id="3.6.1.7"/>
    </reaction>
</comment>
<dbReference type="Proteomes" id="UP000249458">
    <property type="component" value="Unassembled WGS sequence"/>
</dbReference>
<dbReference type="InterPro" id="IPR017968">
    <property type="entry name" value="Acylphosphatase_CS"/>
</dbReference>
<dbReference type="Gene3D" id="3.30.70.100">
    <property type="match status" value="1"/>
</dbReference>
<dbReference type="RefSeq" id="WP_112218545.1">
    <property type="nucleotide sequence ID" value="NZ_MVJN01000002.1"/>
</dbReference>
<feature type="active site" evidence="5">
    <location>
        <position position="20"/>
    </location>
</feature>
<dbReference type="PROSITE" id="PS00150">
    <property type="entry name" value="ACYLPHOSPHATASE_1"/>
    <property type="match status" value="1"/>
</dbReference>
<keyword evidence="5 6" id="KW-0378">Hydrolase</keyword>
<dbReference type="PANTHER" id="PTHR47268">
    <property type="entry name" value="ACYLPHOSPHATASE"/>
    <property type="match status" value="1"/>
</dbReference>
<dbReference type="AlphaFoldDB" id="A0A364LMW4"/>
<dbReference type="PROSITE" id="PS00151">
    <property type="entry name" value="ACYLPHOSPHATASE_2"/>
    <property type="match status" value="1"/>
</dbReference>
<dbReference type="PANTHER" id="PTHR47268:SF4">
    <property type="entry name" value="ACYLPHOSPHATASE"/>
    <property type="match status" value="1"/>
</dbReference>
<evidence type="ECO:0000256" key="5">
    <source>
        <dbReference type="PROSITE-ProRule" id="PRU00520"/>
    </source>
</evidence>
<dbReference type="NCBIfam" id="NF011022">
    <property type="entry name" value="PRK14451.1"/>
    <property type="match status" value="1"/>
</dbReference>
<evidence type="ECO:0000256" key="2">
    <source>
        <dbReference type="ARBA" id="ARBA00012150"/>
    </source>
</evidence>
<dbReference type="NCBIfam" id="NF011000">
    <property type="entry name" value="PRK14426.1"/>
    <property type="match status" value="1"/>
</dbReference>
<name>A0A364LMW4_9GAMM</name>
<dbReference type="GO" id="GO:0003998">
    <property type="term" value="F:acylphosphatase activity"/>
    <property type="evidence" value="ECO:0007669"/>
    <property type="project" value="UniProtKB-EC"/>
</dbReference>
<sequence>MSVSCLHCFISGKVQGVWFRASAREEAEQLGIKGWARNLADGRVEVMACGENEKLEAFFHWLKQGPSLAHVTDCVREDLPWREYSEFRSF</sequence>
<evidence type="ECO:0000256" key="7">
    <source>
        <dbReference type="RuleBase" id="RU004168"/>
    </source>
</evidence>
<evidence type="ECO:0000256" key="1">
    <source>
        <dbReference type="ARBA" id="ARBA00005614"/>
    </source>
</evidence>
<evidence type="ECO:0000256" key="6">
    <source>
        <dbReference type="RuleBase" id="RU000553"/>
    </source>
</evidence>
<feature type="domain" description="Acylphosphatase-like" evidence="8">
    <location>
        <begin position="5"/>
        <end position="90"/>
    </location>
</feature>
<dbReference type="SUPFAM" id="SSF54975">
    <property type="entry name" value="Acylphosphatase/BLUF domain-like"/>
    <property type="match status" value="1"/>
</dbReference>
<dbReference type="EMBL" id="MVJN01000002">
    <property type="protein sequence ID" value="RAP37996.1"/>
    <property type="molecule type" value="Genomic_DNA"/>
</dbReference>
<protein>
    <recommendedName>
        <fullName evidence="3 5">Acylphosphatase</fullName>
        <ecNumber evidence="2 5">3.6.1.7</ecNumber>
    </recommendedName>
</protein>
<comment type="similarity">
    <text evidence="1 7">Belongs to the acylphosphatase family.</text>
</comment>
<dbReference type="InterPro" id="IPR001792">
    <property type="entry name" value="Acylphosphatase-like_dom"/>
</dbReference>
<evidence type="ECO:0000259" key="8">
    <source>
        <dbReference type="PROSITE" id="PS51160"/>
    </source>
</evidence>